<reference evidence="2 3" key="1">
    <citation type="journal article" date="2015" name="Genome Biol.">
        <title>Comparative genomics of Steinernema reveals deeply conserved gene regulatory networks.</title>
        <authorList>
            <person name="Dillman A.R."/>
            <person name="Macchietto M."/>
            <person name="Porter C.F."/>
            <person name="Rogers A."/>
            <person name="Williams B."/>
            <person name="Antoshechkin I."/>
            <person name="Lee M.M."/>
            <person name="Goodwin Z."/>
            <person name="Lu X."/>
            <person name="Lewis E.E."/>
            <person name="Goodrich-Blair H."/>
            <person name="Stock S.P."/>
            <person name="Adams B.J."/>
            <person name="Sternberg P.W."/>
            <person name="Mortazavi A."/>
        </authorList>
    </citation>
    <scope>NUCLEOTIDE SEQUENCE [LARGE SCALE GENOMIC DNA]</scope>
    <source>
        <strain evidence="2 3">ALL</strain>
    </source>
</reference>
<proteinExistence type="predicted"/>
<evidence type="ECO:0000256" key="1">
    <source>
        <dbReference type="SAM" id="Phobius"/>
    </source>
</evidence>
<name>A0A4V6A1T1_STECR</name>
<keyword evidence="1" id="KW-0472">Membrane</keyword>
<organism evidence="2 3">
    <name type="scientific">Steinernema carpocapsae</name>
    <name type="common">Entomopathogenic nematode</name>
    <dbReference type="NCBI Taxonomy" id="34508"/>
    <lineage>
        <taxon>Eukaryota</taxon>
        <taxon>Metazoa</taxon>
        <taxon>Ecdysozoa</taxon>
        <taxon>Nematoda</taxon>
        <taxon>Chromadorea</taxon>
        <taxon>Rhabditida</taxon>
        <taxon>Tylenchina</taxon>
        <taxon>Panagrolaimomorpha</taxon>
        <taxon>Strongyloidoidea</taxon>
        <taxon>Steinernematidae</taxon>
        <taxon>Steinernema</taxon>
    </lineage>
</organism>
<evidence type="ECO:0000313" key="3">
    <source>
        <dbReference type="Proteomes" id="UP000298663"/>
    </source>
</evidence>
<protein>
    <submittedName>
        <fullName evidence="2">Uncharacterized protein</fullName>
    </submittedName>
</protein>
<evidence type="ECO:0000313" key="2">
    <source>
        <dbReference type="EMBL" id="TKR76275.1"/>
    </source>
</evidence>
<comment type="caution">
    <text evidence="2">The sequence shown here is derived from an EMBL/GenBank/DDBJ whole genome shotgun (WGS) entry which is preliminary data.</text>
</comment>
<accession>A0A4V6A1T1</accession>
<keyword evidence="3" id="KW-1185">Reference proteome</keyword>
<dbReference type="EMBL" id="AZBU02000005">
    <property type="protein sequence ID" value="TKR76275.1"/>
    <property type="molecule type" value="Genomic_DNA"/>
</dbReference>
<reference evidence="2 3" key="2">
    <citation type="journal article" date="2019" name="G3 (Bethesda)">
        <title>Hybrid Assembly of the Genome of the Entomopathogenic Nematode Steinernema carpocapsae Identifies the X-Chromosome.</title>
        <authorList>
            <person name="Serra L."/>
            <person name="Macchietto M."/>
            <person name="Macias-Munoz A."/>
            <person name="McGill C.J."/>
            <person name="Rodriguez I.M."/>
            <person name="Rodriguez B."/>
            <person name="Murad R."/>
            <person name="Mortazavi A."/>
        </authorList>
    </citation>
    <scope>NUCLEOTIDE SEQUENCE [LARGE SCALE GENOMIC DNA]</scope>
    <source>
        <strain evidence="2 3">ALL</strain>
    </source>
</reference>
<keyword evidence="1" id="KW-0812">Transmembrane</keyword>
<dbReference type="Proteomes" id="UP000298663">
    <property type="component" value="Unassembled WGS sequence"/>
</dbReference>
<keyword evidence="1" id="KW-1133">Transmembrane helix</keyword>
<feature type="transmembrane region" description="Helical" evidence="1">
    <location>
        <begin position="43"/>
        <end position="64"/>
    </location>
</feature>
<gene>
    <name evidence="2" type="ORF">L596_017435</name>
</gene>
<sequence length="78" mass="8953">MTVFPVMPQVENECQLQTTLATSTDVYQDVKIEGSKFLFVPNVILHIIYNTTSGIIFLFITGSFEDSLFFKIYVFRCC</sequence>
<dbReference type="AlphaFoldDB" id="A0A4V6A1T1"/>